<sequence>MYIVMDNAAIHKTPDVFRAIHEHGHTPLFLPPYSPMLNPIEKCWAKIKQEVRKMPLAKSEIIADRIEEAAKKITKENCRGWVRHSQKFFAVFEHEVFGLIYKKWNGNEKFD</sequence>
<evidence type="ECO:0000259" key="1">
    <source>
        <dbReference type="Pfam" id="PF13358"/>
    </source>
</evidence>
<dbReference type="VEuPathDB" id="FungiDB:RO3G_13304"/>
<name>I1CJG3_RHIO9</name>
<dbReference type="PANTHER" id="PTHR46564:SF1">
    <property type="entry name" value="TRANSPOSASE"/>
    <property type="match status" value="1"/>
</dbReference>
<dbReference type="STRING" id="246409.I1CJG3"/>
<reference evidence="2 3" key="1">
    <citation type="journal article" date="2009" name="PLoS Genet.">
        <title>Genomic analysis of the basal lineage fungus Rhizopus oryzae reveals a whole-genome duplication.</title>
        <authorList>
            <person name="Ma L.-J."/>
            <person name="Ibrahim A.S."/>
            <person name="Skory C."/>
            <person name="Grabherr M.G."/>
            <person name="Burger G."/>
            <person name="Butler M."/>
            <person name="Elias M."/>
            <person name="Idnurm A."/>
            <person name="Lang B.F."/>
            <person name="Sone T."/>
            <person name="Abe A."/>
            <person name="Calvo S.E."/>
            <person name="Corrochano L.M."/>
            <person name="Engels R."/>
            <person name="Fu J."/>
            <person name="Hansberg W."/>
            <person name="Kim J.-M."/>
            <person name="Kodira C.D."/>
            <person name="Koehrsen M.J."/>
            <person name="Liu B."/>
            <person name="Miranda-Saavedra D."/>
            <person name="O'Leary S."/>
            <person name="Ortiz-Castellanos L."/>
            <person name="Poulter R."/>
            <person name="Rodriguez-Romero J."/>
            <person name="Ruiz-Herrera J."/>
            <person name="Shen Y.-Q."/>
            <person name="Zeng Q."/>
            <person name="Galagan J."/>
            <person name="Birren B.W."/>
            <person name="Cuomo C.A."/>
            <person name="Wickes B.L."/>
        </authorList>
    </citation>
    <scope>NUCLEOTIDE SEQUENCE [LARGE SCALE GENOMIC DNA]</scope>
    <source>
        <strain evidence="3">RA 99-880 / ATCC MYA-4621 / FGSC 9543 / NRRL 43880</strain>
    </source>
</reference>
<dbReference type="InterPro" id="IPR036397">
    <property type="entry name" value="RNaseH_sf"/>
</dbReference>
<gene>
    <name evidence="2" type="ORF">RO3G_13304</name>
</gene>
<dbReference type="OMA" id="EAIGQFS"/>
<accession>I1CJG3</accession>
<dbReference type="Proteomes" id="UP000009138">
    <property type="component" value="Unassembled WGS sequence"/>
</dbReference>
<dbReference type="EMBL" id="CH476743">
    <property type="protein sequence ID" value="EIE88593.1"/>
    <property type="molecule type" value="Genomic_DNA"/>
</dbReference>
<dbReference type="InterPro" id="IPR038717">
    <property type="entry name" value="Tc1-like_DDE_dom"/>
</dbReference>
<dbReference type="Pfam" id="PF13358">
    <property type="entry name" value="DDE_3"/>
    <property type="match status" value="1"/>
</dbReference>
<dbReference type="PANTHER" id="PTHR46564">
    <property type="entry name" value="TRANSPOSASE"/>
    <property type="match status" value="1"/>
</dbReference>
<dbReference type="InParanoid" id="I1CJG3"/>
<dbReference type="OrthoDB" id="2428500at2759"/>
<dbReference type="GO" id="GO:0003676">
    <property type="term" value="F:nucleic acid binding"/>
    <property type="evidence" value="ECO:0007669"/>
    <property type="project" value="InterPro"/>
</dbReference>
<organism evidence="2 3">
    <name type="scientific">Rhizopus delemar (strain RA 99-880 / ATCC MYA-4621 / FGSC 9543 / NRRL 43880)</name>
    <name type="common">Mucormycosis agent</name>
    <name type="synonym">Rhizopus arrhizus var. delemar</name>
    <dbReference type="NCBI Taxonomy" id="246409"/>
    <lineage>
        <taxon>Eukaryota</taxon>
        <taxon>Fungi</taxon>
        <taxon>Fungi incertae sedis</taxon>
        <taxon>Mucoromycota</taxon>
        <taxon>Mucoromycotina</taxon>
        <taxon>Mucoromycetes</taxon>
        <taxon>Mucorales</taxon>
        <taxon>Mucorineae</taxon>
        <taxon>Rhizopodaceae</taxon>
        <taxon>Rhizopus</taxon>
    </lineage>
</organism>
<evidence type="ECO:0000313" key="2">
    <source>
        <dbReference type="EMBL" id="EIE88593.1"/>
    </source>
</evidence>
<evidence type="ECO:0000313" key="3">
    <source>
        <dbReference type="Proteomes" id="UP000009138"/>
    </source>
</evidence>
<keyword evidence="3" id="KW-1185">Reference proteome</keyword>
<dbReference type="Gene3D" id="3.30.420.10">
    <property type="entry name" value="Ribonuclease H-like superfamily/Ribonuclease H"/>
    <property type="match status" value="1"/>
</dbReference>
<dbReference type="RefSeq" id="XP_067523989.1">
    <property type="nucleotide sequence ID" value="XM_067667888.1"/>
</dbReference>
<proteinExistence type="predicted"/>
<dbReference type="GeneID" id="93620269"/>
<protein>
    <recommendedName>
        <fullName evidence="1">Tc1-like transposase DDE domain-containing protein</fullName>
    </recommendedName>
</protein>
<feature type="domain" description="Tc1-like transposase DDE" evidence="1">
    <location>
        <begin position="2"/>
        <end position="54"/>
    </location>
</feature>
<dbReference type="AlphaFoldDB" id="I1CJG3"/>